<feature type="compositionally biased region" description="Acidic residues" evidence="1">
    <location>
        <begin position="46"/>
        <end position="62"/>
    </location>
</feature>
<reference evidence="2 3" key="1">
    <citation type="journal article" date="2018" name="Nat. Ecol. Evol.">
        <title>Shark genomes provide insights into elasmobranch evolution and the origin of vertebrates.</title>
        <authorList>
            <person name="Hara Y"/>
            <person name="Yamaguchi K"/>
            <person name="Onimaru K"/>
            <person name="Kadota M"/>
            <person name="Koyanagi M"/>
            <person name="Keeley SD"/>
            <person name="Tatsumi K"/>
            <person name="Tanaka K"/>
            <person name="Motone F"/>
            <person name="Kageyama Y"/>
            <person name="Nozu R"/>
            <person name="Adachi N"/>
            <person name="Nishimura O"/>
            <person name="Nakagawa R"/>
            <person name="Tanegashima C"/>
            <person name="Kiyatake I"/>
            <person name="Matsumoto R"/>
            <person name="Murakumo K"/>
            <person name="Nishida K"/>
            <person name="Terakita A"/>
            <person name="Kuratani S"/>
            <person name="Sato K"/>
            <person name="Hyodo S Kuraku.S."/>
        </authorList>
    </citation>
    <scope>NUCLEOTIDE SEQUENCE [LARGE SCALE GENOMIC DNA]</scope>
</reference>
<dbReference type="PANTHER" id="PTHR46538">
    <property type="entry name" value="PROTEIN KINASE DOMAIN-CONTAINING PROTEIN"/>
    <property type="match status" value="1"/>
</dbReference>
<dbReference type="Proteomes" id="UP000288216">
    <property type="component" value="Unassembled WGS sequence"/>
</dbReference>
<feature type="compositionally biased region" description="Acidic residues" evidence="1">
    <location>
        <begin position="144"/>
        <end position="156"/>
    </location>
</feature>
<sequence>MRISVDLHILKFLQLSPDNNEHPFVVNVDSSKPVRELIAEAKAEVTEEIEESKEDEEEEDPENAAVLPGHKRAPSDISTASSEDEKLSQSPSTLESVSEKTETEPVEENTDSVSDKLSDEGIGTSEGEKPENDRLMENNVSDISNEEMPGDSEDLNAETGKPPAPEEKSETEGSTVETPGAEERPEEHPKEGEVHKDIREPEEGKENTTGEEEQVAVTEPKEGEAEREKHPEAERGNTAVNTEQTEALAVTEPVKVEEEASTITEISLQPKEDVTEAALDVTAGETEQEMAEPTVTTPALPNEETKQEQLADGLKVHSATQSMEAAGGPGVDIVSESGVNVGHTSETEAKTRSATNPSPAGVILNGELPDTQGAMPCKVKQAKSGSLEDIKLEMIPEISVITEEMKENVDPAAQPKSIGKEKERDADSGSGSMADNNSIDLSLSISSFLSRNKDTGSISLQVTDSSPKAELAFSNNV</sequence>
<dbReference type="InterPro" id="IPR051585">
    <property type="entry name" value="STE20_Ser/Thr_Kinases"/>
</dbReference>
<name>A0A401QAV5_SCYTO</name>
<evidence type="ECO:0000256" key="1">
    <source>
        <dbReference type="SAM" id="MobiDB-lite"/>
    </source>
</evidence>
<dbReference type="STRING" id="75743.A0A401QAV5"/>
<evidence type="ECO:0000313" key="3">
    <source>
        <dbReference type="Proteomes" id="UP000288216"/>
    </source>
</evidence>
<dbReference type="PANTHER" id="PTHR46538:SF1">
    <property type="entry name" value="NON-SPECIFIC SERINE_THREONINE PROTEIN KINASE"/>
    <property type="match status" value="1"/>
</dbReference>
<protein>
    <submittedName>
        <fullName evidence="2">Uncharacterized protein</fullName>
    </submittedName>
</protein>
<evidence type="ECO:0000313" key="2">
    <source>
        <dbReference type="EMBL" id="GCB82524.1"/>
    </source>
</evidence>
<feature type="compositionally biased region" description="Basic and acidic residues" evidence="1">
    <location>
        <begin position="418"/>
        <end position="427"/>
    </location>
</feature>
<feature type="region of interest" description="Disordered" evidence="1">
    <location>
        <begin position="38"/>
        <end position="383"/>
    </location>
</feature>
<feature type="compositionally biased region" description="Basic and acidic residues" evidence="1">
    <location>
        <begin position="181"/>
        <end position="208"/>
    </location>
</feature>
<feature type="compositionally biased region" description="Basic and acidic residues" evidence="1">
    <location>
        <begin position="219"/>
        <end position="235"/>
    </location>
</feature>
<organism evidence="2 3">
    <name type="scientific">Scyliorhinus torazame</name>
    <name type="common">Cloudy catshark</name>
    <name type="synonym">Catulus torazame</name>
    <dbReference type="NCBI Taxonomy" id="75743"/>
    <lineage>
        <taxon>Eukaryota</taxon>
        <taxon>Metazoa</taxon>
        <taxon>Chordata</taxon>
        <taxon>Craniata</taxon>
        <taxon>Vertebrata</taxon>
        <taxon>Chondrichthyes</taxon>
        <taxon>Elasmobranchii</taxon>
        <taxon>Galeomorphii</taxon>
        <taxon>Galeoidea</taxon>
        <taxon>Carcharhiniformes</taxon>
        <taxon>Scyliorhinidae</taxon>
        <taxon>Scyliorhinus</taxon>
    </lineage>
</organism>
<feature type="compositionally biased region" description="Basic and acidic residues" evidence="1">
    <location>
        <begin position="126"/>
        <end position="136"/>
    </location>
</feature>
<dbReference type="AlphaFoldDB" id="A0A401QAV5"/>
<feature type="region of interest" description="Disordered" evidence="1">
    <location>
        <begin position="405"/>
        <end position="438"/>
    </location>
</feature>
<comment type="caution">
    <text evidence="2">The sequence shown here is derived from an EMBL/GenBank/DDBJ whole genome shotgun (WGS) entry which is preliminary data.</text>
</comment>
<gene>
    <name evidence="2" type="ORF">scyTo_0022919</name>
</gene>
<dbReference type="OrthoDB" id="10027016at2759"/>
<keyword evidence="3" id="KW-1185">Reference proteome</keyword>
<accession>A0A401QAV5</accession>
<proteinExistence type="predicted"/>
<dbReference type="EMBL" id="BFAA01024833">
    <property type="protein sequence ID" value="GCB82524.1"/>
    <property type="molecule type" value="Genomic_DNA"/>
</dbReference>